<dbReference type="Gene3D" id="3.90.180.10">
    <property type="entry name" value="Medium-chain alcohol dehydrogenases, catalytic domain"/>
    <property type="match status" value="1"/>
</dbReference>
<dbReference type="Proteomes" id="UP000799118">
    <property type="component" value="Unassembled WGS sequence"/>
</dbReference>
<proteinExistence type="predicted"/>
<dbReference type="SUPFAM" id="SSF50129">
    <property type="entry name" value="GroES-like"/>
    <property type="match status" value="1"/>
</dbReference>
<evidence type="ECO:0000313" key="2">
    <source>
        <dbReference type="Proteomes" id="UP000799118"/>
    </source>
</evidence>
<accession>A0A6A4I120</accession>
<protein>
    <submittedName>
        <fullName evidence="1">Uncharacterized protein</fullName>
    </submittedName>
</protein>
<dbReference type="InterPro" id="IPR011032">
    <property type="entry name" value="GroES-like_sf"/>
</dbReference>
<sequence>MSQSQKVHFLETKQGKFMVSTHPVPRPAADQVLLSIAYLGIYLEMYPAVLGTEGAGEAELGENVNGFSKGYFPSNGLSWRSPSISAIRYWRCYKDSGEAHLLPGGYDFFLATLTAGSNLLDA</sequence>
<evidence type="ECO:0000313" key="1">
    <source>
        <dbReference type="EMBL" id="KAE9403128.1"/>
    </source>
</evidence>
<keyword evidence="2" id="KW-1185">Reference proteome</keyword>
<dbReference type="AlphaFoldDB" id="A0A6A4I120"/>
<organism evidence="1 2">
    <name type="scientific">Gymnopus androsaceus JB14</name>
    <dbReference type="NCBI Taxonomy" id="1447944"/>
    <lineage>
        <taxon>Eukaryota</taxon>
        <taxon>Fungi</taxon>
        <taxon>Dikarya</taxon>
        <taxon>Basidiomycota</taxon>
        <taxon>Agaricomycotina</taxon>
        <taxon>Agaricomycetes</taxon>
        <taxon>Agaricomycetidae</taxon>
        <taxon>Agaricales</taxon>
        <taxon>Marasmiineae</taxon>
        <taxon>Omphalotaceae</taxon>
        <taxon>Gymnopus</taxon>
    </lineage>
</organism>
<reference evidence="1" key="1">
    <citation type="journal article" date="2019" name="Environ. Microbiol.">
        <title>Fungal ecological strategies reflected in gene transcription - a case study of two litter decomposers.</title>
        <authorList>
            <person name="Barbi F."/>
            <person name="Kohler A."/>
            <person name="Barry K."/>
            <person name="Baskaran P."/>
            <person name="Daum C."/>
            <person name="Fauchery L."/>
            <person name="Ihrmark K."/>
            <person name="Kuo A."/>
            <person name="LaButti K."/>
            <person name="Lipzen A."/>
            <person name="Morin E."/>
            <person name="Grigoriev I.V."/>
            <person name="Henrissat B."/>
            <person name="Lindahl B."/>
            <person name="Martin F."/>
        </authorList>
    </citation>
    <scope>NUCLEOTIDE SEQUENCE</scope>
    <source>
        <strain evidence="1">JB14</strain>
    </source>
</reference>
<name>A0A6A4I120_9AGAR</name>
<gene>
    <name evidence="1" type="ORF">BT96DRAFT_973897</name>
</gene>
<dbReference type="EMBL" id="ML769428">
    <property type="protein sequence ID" value="KAE9403128.1"/>
    <property type="molecule type" value="Genomic_DNA"/>
</dbReference>